<reference evidence="2" key="2">
    <citation type="journal article" date="2023" name="Plants (Basel)">
        <title>Annotation of the Turnera subulata (Passifloraceae) Draft Genome Reveals the S-Locus Evolved after the Divergence of Turneroideae from Passifloroideae in a Stepwise Manner.</title>
        <authorList>
            <person name="Henning P.M."/>
            <person name="Roalson E.H."/>
            <person name="Mir W."/>
            <person name="McCubbin A.G."/>
            <person name="Shore J.S."/>
        </authorList>
    </citation>
    <scope>NUCLEOTIDE SEQUENCE</scope>
    <source>
        <strain evidence="2">F60SS</strain>
    </source>
</reference>
<protein>
    <recommendedName>
        <fullName evidence="4">Late embryogenesis abundant protein LEA-2 subgroup domain-containing protein</fullName>
    </recommendedName>
</protein>
<organism evidence="2 3">
    <name type="scientific">Turnera subulata</name>
    <dbReference type="NCBI Taxonomy" id="218843"/>
    <lineage>
        <taxon>Eukaryota</taxon>
        <taxon>Viridiplantae</taxon>
        <taxon>Streptophyta</taxon>
        <taxon>Embryophyta</taxon>
        <taxon>Tracheophyta</taxon>
        <taxon>Spermatophyta</taxon>
        <taxon>Magnoliopsida</taxon>
        <taxon>eudicotyledons</taxon>
        <taxon>Gunneridae</taxon>
        <taxon>Pentapetalae</taxon>
        <taxon>rosids</taxon>
        <taxon>fabids</taxon>
        <taxon>Malpighiales</taxon>
        <taxon>Passifloraceae</taxon>
        <taxon>Turnera</taxon>
    </lineage>
</organism>
<evidence type="ECO:0000313" key="2">
    <source>
        <dbReference type="EMBL" id="KAJ4823746.1"/>
    </source>
</evidence>
<evidence type="ECO:0000313" key="3">
    <source>
        <dbReference type="Proteomes" id="UP001141552"/>
    </source>
</evidence>
<dbReference type="EMBL" id="JAKUCV010007367">
    <property type="protein sequence ID" value="KAJ4823746.1"/>
    <property type="molecule type" value="Genomic_DNA"/>
</dbReference>
<reference evidence="2" key="1">
    <citation type="submission" date="2022-02" db="EMBL/GenBank/DDBJ databases">
        <authorList>
            <person name="Henning P.M."/>
            <person name="McCubbin A.G."/>
            <person name="Shore J.S."/>
        </authorList>
    </citation>
    <scope>NUCLEOTIDE SEQUENCE</scope>
    <source>
        <strain evidence="2">F60SS</strain>
        <tissue evidence="2">Leaves</tissue>
    </source>
</reference>
<evidence type="ECO:0008006" key="4">
    <source>
        <dbReference type="Google" id="ProtNLM"/>
    </source>
</evidence>
<name>A0A9Q0F4X9_9ROSI</name>
<proteinExistence type="predicted"/>
<feature type="transmembrane region" description="Helical" evidence="1">
    <location>
        <begin position="12"/>
        <end position="35"/>
    </location>
</feature>
<accession>A0A9Q0F4X9</accession>
<dbReference type="AlphaFoldDB" id="A0A9Q0F4X9"/>
<dbReference type="Proteomes" id="UP001141552">
    <property type="component" value="Unassembled WGS sequence"/>
</dbReference>
<sequence length="212" mass="23082">MASFKTIKCGSICQMVILVLALVAGAAILTVGLVMNSKYSPKGQQQPLVIRLNSFRVSDLNVSNSVSGANWDATLLFGNRHQVFEISIQTFETFVCYNHQDALSCALVEPLHLGPKKQKLVHISFNATGCGGGEQPFIEDIVLKQIKRDGDNGTLHVGLMLHLQVTFKKGPWSWVYELNPLCSGLDVRFMSGAGVGMITGDDPRPCSVPLLH</sequence>
<keyword evidence="1" id="KW-1133">Transmembrane helix</keyword>
<keyword evidence="3" id="KW-1185">Reference proteome</keyword>
<keyword evidence="1" id="KW-0812">Transmembrane</keyword>
<keyword evidence="1" id="KW-0472">Membrane</keyword>
<gene>
    <name evidence="2" type="ORF">Tsubulata_005568</name>
</gene>
<dbReference type="OrthoDB" id="695142at2759"/>
<evidence type="ECO:0000256" key="1">
    <source>
        <dbReference type="SAM" id="Phobius"/>
    </source>
</evidence>
<comment type="caution">
    <text evidence="2">The sequence shown here is derived from an EMBL/GenBank/DDBJ whole genome shotgun (WGS) entry which is preliminary data.</text>
</comment>